<proteinExistence type="predicted"/>
<reference evidence="1 2" key="1">
    <citation type="submission" date="2013-09" db="EMBL/GenBank/DDBJ databases">
        <authorList>
            <person name="Zeng Z."/>
            <person name="Chen C."/>
        </authorList>
    </citation>
    <scope>NUCLEOTIDE SEQUENCE [LARGE SCALE GENOMIC DNA]</scope>
    <source>
        <strain evidence="1 2">F44-8</strain>
    </source>
</reference>
<dbReference type="EMBL" id="JRLV01000015">
    <property type="protein sequence ID" value="KGO79637.1"/>
    <property type="molecule type" value="Genomic_DNA"/>
</dbReference>
<dbReference type="AlphaFoldDB" id="A0A0A2LHH6"/>
<dbReference type="Proteomes" id="UP000030129">
    <property type="component" value="Unassembled WGS sequence"/>
</dbReference>
<gene>
    <name evidence="1" type="ORF">Q763_12360</name>
</gene>
<evidence type="ECO:0000313" key="2">
    <source>
        <dbReference type="Proteomes" id="UP000030129"/>
    </source>
</evidence>
<evidence type="ECO:0000313" key="1">
    <source>
        <dbReference type="EMBL" id="KGO79637.1"/>
    </source>
</evidence>
<dbReference type="PROSITE" id="PS51257">
    <property type="entry name" value="PROKAR_LIPOPROTEIN"/>
    <property type="match status" value="1"/>
</dbReference>
<accession>A0A0A2LHH6</accession>
<dbReference type="STRING" id="1406840.Q763_12360"/>
<name>A0A0A2LHH6_9FLAO</name>
<protein>
    <recommendedName>
        <fullName evidence="3">Lipoprotein</fullName>
    </recommendedName>
</protein>
<comment type="caution">
    <text evidence="1">The sequence shown here is derived from an EMBL/GenBank/DDBJ whole genome shotgun (WGS) entry which is preliminary data.</text>
</comment>
<keyword evidence="2" id="KW-1185">Reference proteome</keyword>
<sequence length="142" mass="16273">MGMFKIKSLNCINYFINIPMKKIIPFILIALSSCSSSVSLITANDEYGYHITSKNLKEFSNPAKTTLKQIKSKEVSTEFDYMKKYLVTGRDHLIPNGIFTYAIVKGSDTIYASSNLTYWFYKDRVILYQSPIINVETINDLQ</sequence>
<evidence type="ECO:0008006" key="3">
    <source>
        <dbReference type="Google" id="ProtNLM"/>
    </source>
</evidence>
<organism evidence="1 2">
    <name type="scientific">Flavobacterium beibuense F44-8</name>
    <dbReference type="NCBI Taxonomy" id="1406840"/>
    <lineage>
        <taxon>Bacteria</taxon>
        <taxon>Pseudomonadati</taxon>
        <taxon>Bacteroidota</taxon>
        <taxon>Flavobacteriia</taxon>
        <taxon>Flavobacteriales</taxon>
        <taxon>Flavobacteriaceae</taxon>
        <taxon>Flavobacterium</taxon>
    </lineage>
</organism>